<evidence type="ECO:0000313" key="3">
    <source>
        <dbReference type="Proteomes" id="UP000716291"/>
    </source>
</evidence>
<dbReference type="Pfam" id="PF17921">
    <property type="entry name" value="Integrase_H2C2"/>
    <property type="match status" value="1"/>
</dbReference>
<name>A0A9P6WW86_RHIOR</name>
<dbReference type="AlphaFoldDB" id="A0A9P6WW86"/>
<gene>
    <name evidence="2" type="ORF">G6F64_013080</name>
</gene>
<dbReference type="Proteomes" id="UP000716291">
    <property type="component" value="Unassembled WGS sequence"/>
</dbReference>
<accession>A0A9P6WW86</accession>
<comment type="caution">
    <text evidence="2">The sequence shown here is derived from an EMBL/GenBank/DDBJ whole genome shotgun (WGS) entry which is preliminary data.</text>
</comment>
<keyword evidence="3" id="KW-1185">Reference proteome</keyword>
<organism evidence="2 3">
    <name type="scientific">Rhizopus oryzae</name>
    <name type="common">Mucormycosis agent</name>
    <name type="synonym">Rhizopus arrhizus var. delemar</name>
    <dbReference type="NCBI Taxonomy" id="64495"/>
    <lineage>
        <taxon>Eukaryota</taxon>
        <taxon>Fungi</taxon>
        <taxon>Fungi incertae sedis</taxon>
        <taxon>Mucoromycota</taxon>
        <taxon>Mucoromycotina</taxon>
        <taxon>Mucoromycetes</taxon>
        <taxon>Mucorales</taxon>
        <taxon>Mucorineae</taxon>
        <taxon>Rhizopodaceae</taxon>
        <taxon>Rhizopus</taxon>
    </lineage>
</organism>
<evidence type="ECO:0000259" key="1">
    <source>
        <dbReference type="Pfam" id="PF17921"/>
    </source>
</evidence>
<dbReference type="Gene3D" id="1.10.340.70">
    <property type="match status" value="1"/>
</dbReference>
<proteinExistence type="predicted"/>
<dbReference type="EMBL" id="JAANQT010004762">
    <property type="protein sequence ID" value="KAG1297280.1"/>
    <property type="molecule type" value="Genomic_DNA"/>
</dbReference>
<dbReference type="InterPro" id="IPR041588">
    <property type="entry name" value="Integrase_H2C2"/>
</dbReference>
<protein>
    <recommendedName>
        <fullName evidence="1">Integrase zinc-binding domain-containing protein</fullName>
    </recommendedName>
</protein>
<reference evidence="2" key="1">
    <citation type="journal article" date="2020" name="Microb. Genom.">
        <title>Genetic diversity of clinical and environmental Mucorales isolates obtained from an investigation of mucormycosis cases among solid organ transplant recipients.</title>
        <authorList>
            <person name="Nguyen M.H."/>
            <person name="Kaul D."/>
            <person name="Muto C."/>
            <person name="Cheng S.J."/>
            <person name="Richter R.A."/>
            <person name="Bruno V.M."/>
            <person name="Liu G."/>
            <person name="Beyhan S."/>
            <person name="Sundermann A.J."/>
            <person name="Mounaud S."/>
            <person name="Pasculle A.W."/>
            <person name="Nierman W.C."/>
            <person name="Driscoll E."/>
            <person name="Cumbie R."/>
            <person name="Clancy C.J."/>
            <person name="Dupont C.L."/>
        </authorList>
    </citation>
    <scope>NUCLEOTIDE SEQUENCE</scope>
    <source>
        <strain evidence="2">GL11</strain>
    </source>
</reference>
<sequence length="131" mass="15136">MALQEYQPYDIVHKKESLNTDADALTRIQDVNAQDFELKDITLARFQELQKVDPTIKLILRDGVRKPYVWHNGLVCYLEGDKRLPIIPVGLIEQVLVHVHSKNTGGHFGVDKTLYKVKDIGWWSNMHEDVN</sequence>
<evidence type="ECO:0000313" key="2">
    <source>
        <dbReference type="EMBL" id="KAG1297280.1"/>
    </source>
</evidence>
<feature type="domain" description="Integrase zinc-binding" evidence="1">
    <location>
        <begin position="87"/>
        <end position="131"/>
    </location>
</feature>